<dbReference type="Proteomes" id="UP001324634">
    <property type="component" value="Chromosome"/>
</dbReference>
<sequence>MKSFTEIFKSINKFDQENELTFEIHSPGSITYKMTVKEKHLSSPNIAHGAVIAGFMDCVLGLSALSEAVTRENLTSTVEFKINYIRPVKLGEELIGTGKVIHKGKSLIISSGEIRVGGELVAVGQGTFNTYPFAKKDFLNDFTSVG</sequence>
<reference evidence="4 5" key="1">
    <citation type="submission" date="2023-11" db="EMBL/GenBank/DDBJ databases">
        <title>Peredibacter starrii A3.12.</title>
        <authorList>
            <person name="Mitchell R.J."/>
        </authorList>
    </citation>
    <scope>NUCLEOTIDE SEQUENCE [LARGE SCALE GENOMIC DNA]</scope>
    <source>
        <strain evidence="4 5">A3.12</strain>
    </source>
</reference>
<dbReference type="CDD" id="cd03443">
    <property type="entry name" value="PaaI_thioesterase"/>
    <property type="match status" value="1"/>
</dbReference>
<evidence type="ECO:0000256" key="2">
    <source>
        <dbReference type="ARBA" id="ARBA00022801"/>
    </source>
</evidence>
<keyword evidence="2 4" id="KW-0378">Hydrolase</keyword>
<dbReference type="Pfam" id="PF03061">
    <property type="entry name" value="4HBT"/>
    <property type="match status" value="1"/>
</dbReference>
<accession>A0AAX4HU21</accession>
<dbReference type="KEGG" id="psti:SOO65_06690"/>
<dbReference type="InterPro" id="IPR003736">
    <property type="entry name" value="PAAI_dom"/>
</dbReference>
<organism evidence="4 5">
    <name type="scientific">Peredibacter starrii</name>
    <dbReference type="NCBI Taxonomy" id="28202"/>
    <lineage>
        <taxon>Bacteria</taxon>
        <taxon>Pseudomonadati</taxon>
        <taxon>Bdellovibrionota</taxon>
        <taxon>Bacteriovoracia</taxon>
        <taxon>Bacteriovoracales</taxon>
        <taxon>Bacteriovoracaceae</taxon>
        <taxon>Peredibacter</taxon>
    </lineage>
</organism>
<evidence type="ECO:0000313" key="4">
    <source>
        <dbReference type="EMBL" id="WPU66429.1"/>
    </source>
</evidence>
<dbReference type="AlphaFoldDB" id="A0AAX4HU21"/>
<name>A0AAX4HU21_9BACT</name>
<dbReference type="InterPro" id="IPR039298">
    <property type="entry name" value="ACOT13"/>
</dbReference>
<proteinExistence type="inferred from homology"/>
<dbReference type="EC" id="3.1.2.-" evidence="4"/>
<dbReference type="InterPro" id="IPR006683">
    <property type="entry name" value="Thioestr_dom"/>
</dbReference>
<evidence type="ECO:0000259" key="3">
    <source>
        <dbReference type="Pfam" id="PF03061"/>
    </source>
</evidence>
<protein>
    <submittedName>
        <fullName evidence="4">PaaI family thioesterase</fullName>
        <ecNumber evidence="4">3.1.2.-</ecNumber>
    </submittedName>
</protein>
<comment type="similarity">
    <text evidence="1">Belongs to the thioesterase PaaI family.</text>
</comment>
<dbReference type="EMBL" id="CP139487">
    <property type="protein sequence ID" value="WPU66429.1"/>
    <property type="molecule type" value="Genomic_DNA"/>
</dbReference>
<dbReference type="Gene3D" id="3.10.129.10">
    <property type="entry name" value="Hotdog Thioesterase"/>
    <property type="match status" value="1"/>
</dbReference>
<dbReference type="NCBIfam" id="TIGR00369">
    <property type="entry name" value="unchar_dom_1"/>
    <property type="match status" value="1"/>
</dbReference>
<dbReference type="PANTHER" id="PTHR21660">
    <property type="entry name" value="THIOESTERASE SUPERFAMILY MEMBER-RELATED"/>
    <property type="match status" value="1"/>
</dbReference>
<dbReference type="SUPFAM" id="SSF54637">
    <property type="entry name" value="Thioesterase/thiol ester dehydrase-isomerase"/>
    <property type="match status" value="1"/>
</dbReference>
<dbReference type="InterPro" id="IPR029069">
    <property type="entry name" value="HotDog_dom_sf"/>
</dbReference>
<gene>
    <name evidence="4" type="ORF">SOO65_06690</name>
</gene>
<keyword evidence="5" id="KW-1185">Reference proteome</keyword>
<feature type="domain" description="Thioesterase" evidence="3">
    <location>
        <begin position="45"/>
        <end position="119"/>
    </location>
</feature>
<dbReference type="GO" id="GO:0047617">
    <property type="term" value="F:fatty acyl-CoA hydrolase activity"/>
    <property type="evidence" value="ECO:0007669"/>
    <property type="project" value="InterPro"/>
</dbReference>
<dbReference type="RefSeq" id="WP_321398629.1">
    <property type="nucleotide sequence ID" value="NZ_CP139487.1"/>
</dbReference>
<dbReference type="PANTHER" id="PTHR21660:SF1">
    <property type="entry name" value="ACYL-COENZYME A THIOESTERASE 13"/>
    <property type="match status" value="1"/>
</dbReference>
<evidence type="ECO:0000313" key="5">
    <source>
        <dbReference type="Proteomes" id="UP001324634"/>
    </source>
</evidence>
<evidence type="ECO:0000256" key="1">
    <source>
        <dbReference type="ARBA" id="ARBA00008324"/>
    </source>
</evidence>